<gene>
    <name evidence="5" type="ORF">ACFPCY_38460</name>
</gene>
<organism evidence="5 6">
    <name type="scientific">Actinomadura gamaensis</name>
    <dbReference type="NCBI Taxonomy" id="1763541"/>
    <lineage>
        <taxon>Bacteria</taxon>
        <taxon>Bacillati</taxon>
        <taxon>Actinomycetota</taxon>
        <taxon>Actinomycetes</taxon>
        <taxon>Streptosporangiales</taxon>
        <taxon>Thermomonosporaceae</taxon>
        <taxon>Actinomadura</taxon>
    </lineage>
</organism>
<reference evidence="6" key="1">
    <citation type="journal article" date="2019" name="Int. J. Syst. Evol. Microbiol.">
        <title>The Global Catalogue of Microorganisms (GCM) 10K type strain sequencing project: providing services to taxonomists for standard genome sequencing and annotation.</title>
        <authorList>
            <consortium name="The Broad Institute Genomics Platform"/>
            <consortium name="The Broad Institute Genome Sequencing Center for Infectious Disease"/>
            <person name="Wu L."/>
            <person name="Ma J."/>
        </authorList>
    </citation>
    <scope>NUCLEOTIDE SEQUENCE [LARGE SCALE GENOMIC DNA]</scope>
    <source>
        <strain evidence="6">KLKA75</strain>
    </source>
</reference>
<dbReference type="Gene3D" id="1.10.730.10">
    <property type="entry name" value="Isoleucyl-tRNA Synthetase, Domain 1"/>
    <property type="match status" value="1"/>
</dbReference>
<dbReference type="Pfam" id="PF05746">
    <property type="entry name" value="DALR_1"/>
    <property type="match status" value="1"/>
</dbReference>
<evidence type="ECO:0000256" key="3">
    <source>
        <dbReference type="ARBA" id="ARBA00022840"/>
    </source>
</evidence>
<dbReference type="InterPro" id="IPR008909">
    <property type="entry name" value="DALR_anticod-bd"/>
</dbReference>
<dbReference type="InterPro" id="IPR009080">
    <property type="entry name" value="tRNAsynth_Ia_anticodon-bd"/>
</dbReference>
<name>A0ABV9UBI6_9ACTN</name>
<keyword evidence="2" id="KW-0547">Nucleotide-binding</keyword>
<proteinExistence type="predicted"/>
<dbReference type="EMBL" id="JBHSIT010000015">
    <property type="protein sequence ID" value="MFC4913234.1"/>
    <property type="molecule type" value="Genomic_DNA"/>
</dbReference>
<dbReference type="RefSeq" id="WP_378263949.1">
    <property type="nucleotide sequence ID" value="NZ_JBHSIT010000015.1"/>
</dbReference>
<evidence type="ECO:0000259" key="4">
    <source>
        <dbReference type="SMART" id="SM00836"/>
    </source>
</evidence>
<evidence type="ECO:0000256" key="1">
    <source>
        <dbReference type="ARBA" id="ARBA00022598"/>
    </source>
</evidence>
<dbReference type="SUPFAM" id="SSF47323">
    <property type="entry name" value="Anticodon-binding domain of a subclass of class I aminoacyl-tRNA synthetases"/>
    <property type="match status" value="1"/>
</dbReference>
<dbReference type="SMART" id="SM00836">
    <property type="entry name" value="DALR_1"/>
    <property type="match status" value="1"/>
</dbReference>
<evidence type="ECO:0000313" key="5">
    <source>
        <dbReference type="EMBL" id="MFC4913234.1"/>
    </source>
</evidence>
<feature type="domain" description="DALR anticodon binding" evidence="4">
    <location>
        <begin position="112"/>
        <end position="228"/>
    </location>
</feature>
<protein>
    <submittedName>
        <fullName evidence="5">DALR anticodon-binding domain-containing protein</fullName>
    </submittedName>
</protein>
<evidence type="ECO:0000313" key="6">
    <source>
        <dbReference type="Proteomes" id="UP001595872"/>
    </source>
</evidence>
<keyword evidence="1" id="KW-0436">Ligase</keyword>
<evidence type="ECO:0000256" key="2">
    <source>
        <dbReference type="ARBA" id="ARBA00022741"/>
    </source>
</evidence>
<sequence>MTPAVVSGVLRDAVRDVAGVEVGDVALRCVGAGVYASPVALRLGLDAEGLVEAVSHRGIAAEVDAGFVILRVRAGALPEAIVDDPGYGLVGGVPECRLSDRPRVFENPGFSVRYAYARARAVQRRAGEFGVRGGPVEPAGDELALIQVLGEMPGWARSAARKGDGSVLARALFQVADAFHTVYERCPALPVEEKPSAVHASRVTIAAAAGIALRNGLTMIGETPRERI</sequence>
<comment type="caution">
    <text evidence="5">The sequence shown here is derived from an EMBL/GenBank/DDBJ whole genome shotgun (WGS) entry which is preliminary data.</text>
</comment>
<keyword evidence="3" id="KW-0067">ATP-binding</keyword>
<keyword evidence="6" id="KW-1185">Reference proteome</keyword>
<accession>A0ABV9UBI6</accession>
<dbReference type="Proteomes" id="UP001595872">
    <property type="component" value="Unassembled WGS sequence"/>
</dbReference>